<evidence type="ECO:0000313" key="2">
    <source>
        <dbReference type="Proteomes" id="UP000887577"/>
    </source>
</evidence>
<accession>A0A914ZAU1</accession>
<feature type="compositionally biased region" description="Polar residues" evidence="1">
    <location>
        <begin position="52"/>
        <end position="62"/>
    </location>
</feature>
<dbReference type="WBParaSite" id="PSU_v2.g9781.t1">
    <property type="protein sequence ID" value="PSU_v2.g9781.t1"/>
    <property type="gene ID" value="PSU_v2.g9781"/>
</dbReference>
<dbReference type="Proteomes" id="UP000887577">
    <property type="component" value="Unplaced"/>
</dbReference>
<proteinExistence type="predicted"/>
<protein>
    <submittedName>
        <fullName evidence="3">Uncharacterized protein</fullName>
    </submittedName>
</protein>
<name>A0A914ZAU1_9BILA</name>
<feature type="compositionally biased region" description="Pro residues" evidence="1">
    <location>
        <begin position="13"/>
        <end position="27"/>
    </location>
</feature>
<dbReference type="AlphaFoldDB" id="A0A914ZAU1"/>
<feature type="region of interest" description="Disordered" evidence="1">
    <location>
        <begin position="1"/>
        <end position="77"/>
    </location>
</feature>
<reference evidence="3" key="1">
    <citation type="submission" date="2022-11" db="UniProtKB">
        <authorList>
            <consortium name="WormBaseParasite"/>
        </authorList>
    </citation>
    <scope>IDENTIFICATION</scope>
</reference>
<evidence type="ECO:0000313" key="3">
    <source>
        <dbReference type="WBParaSite" id="PSU_v2.g9781.t1"/>
    </source>
</evidence>
<sequence length="77" mass="8081">MASSAAEREAFLRPPPAPTRNNPPPVLPLLRLNGANDLSIGSGSGGSGNASRRTLPNVQSLQPWMLPMTPGKSNSYL</sequence>
<organism evidence="2 3">
    <name type="scientific">Panagrolaimus superbus</name>
    <dbReference type="NCBI Taxonomy" id="310955"/>
    <lineage>
        <taxon>Eukaryota</taxon>
        <taxon>Metazoa</taxon>
        <taxon>Ecdysozoa</taxon>
        <taxon>Nematoda</taxon>
        <taxon>Chromadorea</taxon>
        <taxon>Rhabditida</taxon>
        <taxon>Tylenchina</taxon>
        <taxon>Panagrolaimomorpha</taxon>
        <taxon>Panagrolaimoidea</taxon>
        <taxon>Panagrolaimidae</taxon>
        <taxon>Panagrolaimus</taxon>
    </lineage>
</organism>
<feature type="compositionally biased region" description="Basic and acidic residues" evidence="1">
    <location>
        <begin position="1"/>
        <end position="11"/>
    </location>
</feature>
<evidence type="ECO:0000256" key="1">
    <source>
        <dbReference type="SAM" id="MobiDB-lite"/>
    </source>
</evidence>
<keyword evidence="2" id="KW-1185">Reference proteome</keyword>